<dbReference type="SUPFAM" id="SSF51261">
    <property type="entry name" value="Duplicated hybrid motif"/>
    <property type="match status" value="1"/>
</dbReference>
<dbReference type="PANTHER" id="PTHR21666:SF270">
    <property type="entry name" value="MUREIN HYDROLASE ACTIVATOR ENVC"/>
    <property type="match status" value="1"/>
</dbReference>
<evidence type="ECO:0000256" key="2">
    <source>
        <dbReference type="SAM" id="SignalP"/>
    </source>
</evidence>
<feature type="domain" description="HTH cro/C1-type" evidence="3">
    <location>
        <begin position="132"/>
        <end position="150"/>
    </location>
</feature>
<dbReference type="Gene3D" id="3.10.350.10">
    <property type="entry name" value="LysM domain"/>
    <property type="match status" value="4"/>
</dbReference>
<organism evidence="5 6">
    <name type="scientific">Phenylobacterium deserti</name>
    <dbReference type="NCBI Taxonomy" id="1914756"/>
    <lineage>
        <taxon>Bacteria</taxon>
        <taxon>Pseudomonadati</taxon>
        <taxon>Pseudomonadota</taxon>
        <taxon>Alphaproteobacteria</taxon>
        <taxon>Caulobacterales</taxon>
        <taxon>Caulobacteraceae</taxon>
        <taxon>Phenylobacterium</taxon>
    </lineage>
</organism>
<dbReference type="InterPro" id="IPR036779">
    <property type="entry name" value="LysM_dom_sf"/>
</dbReference>
<dbReference type="InterPro" id="IPR050570">
    <property type="entry name" value="Cell_wall_metabolism_enzyme"/>
</dbReference>
<feature type="region of interest" description="Disordered" evidence="1">
    <location>
        <begin position="29"/>
        <end position="108"/>
    </location>
</feature>
<evidence type="ECO:0000259" key="3">
    <source>
        <dbReference type="PROSITE" id="PS50943"/>
    </source>
</evidence>
<dbReference type="InterPro" id="IPR001387">
    <property type="entry name" value="Cro/C1-type_HTH"/>
</dbReference>
<protein>
    <submittedName>
        <fullName evidence="5">Peptidase M24</fullName>
    </submittedName>
</protein>
<dbReference type="SMART" id="SM00257">
    <property type="entry name" value="LysM"/>
    <property type="match status" value="4"/>
</dbReference>
<dbReference type="Pfam" id="PF01551">
    <property type="entry name" value="Peptidase_M23"/>
    <property type="match status" value="1"/>
</dbReference>
<feature type="domain" description="LysM" evidence="4">
    <location>
        <begin position="294"/>
        <end position="338"/>
    </location>
</feature>
<feature type="domain" description="LysM" evidence="4">
    <location>
        <begin position="126"/>
        <end position="170"/>
    </location>
</feature>
<reference evidence="6" key="1">
    <citation type="submission" date="2018-05" db="EMBL/GenBank/DDBJ databases">
        <authorList>
            <person name="Li X."/>
        </authorList>
    </citation>
    <scope>NUCLEOTIDE SEQUENCE [LARGE SCALE GENOMIC DNA]</scope>
    <source>
        <strain evidence="6">YIM 73061</strain>
    </source>
</reference>
<dbReference type="PROSITE" id="PS51782">
    <property type="entry name" value="LYSM"/>
    <property type="match status" value="4"/>
</dbReference>
<dbReference type="CDD" id="cd12797">
    <property type="entry name" value="M23_peptidase"/>
    <property type="match status" value="1"/>
</dbReference>
<feature type="compositionally biased region" description="Low complexity" evidence="1">
    <location>
        <begin position="79"/>
        <end position="108"/>
    </location>
</feature>
<dbReference type="CDD" id="cd00118">
    <property type="entry name" value="LysM"/>
    <property type="match status" value="4"/>
</dbReference>
<sequence>MTHFLQRTSLIALMTGALGACTTAEPLRPNFPIDRTAPAPGQPPVRTPAPPPAAASQAPVPTVEEAPLAQTAPPPPVDARPLQPLTPAPQAQAPAQRPAAPAQPTYRTVTARTVTGRVVDVDGPAVTYEVKSGDNLEKIAKKLGTTVDQLRADNDLKKGAAIHPGDELKGPTSSAKAYVVGQGDTLFAIARRFTVTPEAIAEENRIGRATSLRVGQRLRLPEGFRDKGPITTTTRVAVTPSQAPDAEPIPVRETPAPTRPAATPTRASDPEPTYTTSTRRLVTGRVVDVEGKPVTYTVKKGDNLEKIADRLGTTVAQLREDNDLKRNAVIQPGDELKGPTSTAKAYVANGPDTLAQIARRFGVTEAALRTENGLSRNATVRGGQRIRLPSGYRDRGALTETVRTPIARPVEPAPTPIAPTPEPARVPVQEPAPVLPSTPRPYTPGPGVSAPAQAQPRPSAPVTQPQAQPRPATPATQPPAQTAPRPYTPPPQSRPTTPAPSSSGPPQAPVAAPTAGDAQISELGRGRFVWPLQGQIVSDYGPKGGGQRNDGINIAATAGAPVRAAAAGDVVYAGDQVPGFGNLVLIKHADGWVTAYGHLDRVDVKMQQKIAQGQQIGQAGSSGGVPTTQLHFEIRYASSPLERARPIDPKLVLPR</sequence>
<dbReference type="PROSITE" id="PS51257">
    <property type="entry name" value="PROKAR_LIPOPROTEIN"/>
    <property type="match status" value="1"/>
</dbReference>
<evidence type="ECO:0000256" key="1">
    <source>
        <dbReference type="SAM" id="MobiDB-lite"/>
    </source>
</evidence>
<dbReference type="InterPro" id="IPR018392">
    <property type="entry name" value="LysM"/>
</dbReference>
<dbReference type="RefSeq" id="WP_111515679.1">
    <property type="nucleotide sequence ID" value="NZ_QFYR01000003.1"/>
</dbReference>
<feature type="domain" description="LysM" evidence="4">
    <location>
        <begin position="344"/>
        <end position="388"/>
    </location>
</feature>
<dbReference type="Pfam" id="PF01476">
    <property type="entry name" value="LysM"/>
    <property type="match status" value="4"/>
</dbReference>
<dbReference type="EMBL" id="QFYR01000003">
    <property type="protein sequence ID" value="RAK52355.1"/>
    <property type="molecule type" value="Genomic_DNA"/>
</dbReference>
<feature type="compositionally biased region" description="Low complexity" evidence="1">
    <location>
        <begin position="494"/>
        <end position="513"/>
    </location>
</feature>
<dbReference type="AlphaFoldDB" id="A0A328ACN0"/>
<comment type="caution">
    <text evidence="5">The sequence shown here is derived from an EMBL/GenBank/DDBJ whole genome shotgun (WGS) entry which is preliminary data.</text>
</comment>
<dbReference type="PROSITE" id="PS50943">
    <property type="entry name" value="HTH_CROC1"/>
    <property type="match status" value="1"/>
</dbReference>
<feature type="compositionally biased region" description="Pro residues" evidence="1">
    <location>
        <begin position="40"/>
        <end position="53"/>
    </location>
</feature>
<feature type="chain" id="PRO_5016457304" evidence="2">
    <location>
        <begin position="20"/>
        <end position="655"/>
    </location>
</feature>
<gene>
    <name evidence="5" type="ORF">DJ018_14590</name>
</gene>
<evidence type="ECO:0000259" key="4">
    <source>
        <dbReference type="PROSITE" id="PS51782"/>
    </source>
</evidence>
<feature type="region of interest" description="Disordered" evidence="1">
    <location>
        <begin position="381"/>
        <end position="515"/>
    </location>
</feature>
<dbReference type="OrthoDB" id="9795421at2"/>
<name>A0A328ACN0_9CAUL</name>
<dbReference type="Gene3D" id="2.70.70.10">
    <property type="entry name" value="Glucose Permease (Domain IIA)"/>
    <property type="match status" value="1"/>
</dbReference>
<keyword evidence="6" id="KW-1185">Reference proteome</keyword>
<feature type="compositionally biased region" description="Low complexity" evidence="1">
    <location>
        <begin position="449"/>
        <end position="485"/>
    </location>
</feature>
<feature type="region of interest" description="Disordered" evidence="1">
    <location>
        <begin position="238"/>
        <end position="275"/>
    </location>
</feature>
<dbReference type="Proteomes" id="UP000249725">
    <property type="component" value="Unassembled WGS sequence"/>
</dbReference>
<dbReference type="PANTHER" id="PTHR21666">
    <property type="entry name" value="PEPTIDASE-RELATED"/>
    <property type="match status" value="1"/>
</dbReference>
<dbReference type="GO" id="GO:0004222">
    <property type="term" value="F:metalloendopeptidase activity"/>
    <property type="evidence" value="ECO:0007669"/>
    <property type="project" value="TreeGrafter"/>
</dbReference>
<dbReference type="InterPro" id="IPR011055">
    <property type="entry name" value="Dup_hybrid_motif"/>
</dbReference>
<dbReference type="InterPro" id="IPR016047">
    <property type="entry name" value="M23ase_b-sheet_dom"/>
</dbReference>
<feature type="compositionally biased region" description="Low complexity" evidence="1">
    <location>
        <begin position="254"/>
        <end position="267"/>
    </location>
</feature>
<accession>A0A328ACN0</accession>
<feature type="compositionally biased region" description="Pro residues" evidence="1">
    <location>
        <begin position="411"/>
        <end position="424"/>
    </location>
</feature>
<dbReference type="SUPFAM" id="SSF54106">
    <property type="entry name" value="LysM domain"/>
    <property type="match status" value="4"/>
</dbReference>
<feature type="domain" description="LysM" evidence="4">
    <location>
        <begin position="176"/>
        <end position="220"/>
    </location>
</feature>
<proteinExistence type="predicted"/>
<feature type="signal peptide" evidence="2">
    <location>
        <begin position="1"/>
        <end position="19"/>
    </location>
</feature>
<evidence type="ECO:0000313" key="5">
    <source>
        <dbReference type="EMBL" id="RAK52355.1"/>
    </source>
</evidence>
<keyword evidence="2" id="KW-0732">Signal</keyword>
<evidence type="ECO:0000313" key="6">
    <source>
        <dbReference type="Proteomes" id="UP000249725"/>
    </source>
</evidence>
<feature type="compositionally biased region" description="Pro residues" evidence="1">
    <location>
        <begin position="433"/>
        <end position="444"/>
    </location>
</feature>